<dbReference type="EMBL" id="BMMK01000012">
    <property type="protein sequence ID" value="GGM56601.1"/>
    <property type="molecule type" value="Genomic_DNA"/>
</dbReference>
<dbReference type="InterPro" id="IPR046035">
    <property type="entry name" value="DUF5993"/>
</dbReference>
<dbReference type="AlphaFoldDB" id="A0A8J3CD57"/>
<evidence type="ECO:0000313" key="2">
    <source>
        <dbReference type="Proteomes" id="UP000637578"/>
    </source>
</evidence>
<sequence>MDTVIFLLLTAAVALLFWSGRRWVVLTVWAVSLVLALLLFDHHVTSPLDLNF</sequence>
<name>A0A8J3CD57_9PSEU</name>
<comment type="caution">
    <text evidence="1">The sequence shown here is derived from an EMBL/GenBank/DDBJ whole genome shotgun (WGS) entry which is preliminary data.</text>
</comment>
<accession>A0A8J3CD57</accession>
<reference evidence="1" key="1">
    <citation type="journal article" date="2014" name="Int. J. Syst. Evol. Microbiol.">
        <title>Complete genome sequence of Corynebacterium casei LMG S-19264T (=DSM 44701T), isolated from a smear-ripened cheese.</title>
        <authorList>
            <consortium name="US DOE Joint Genome Institute (JGI-PGF)"/>
            <person name="Walter F."/>
            <person name="Albersmeier A."/>
            <person name="Kalinowski J."/>
            <person name="Ruckert C."/>
        </authorList>
    </citation>
    <scope>NUCLEOTIDE SEQUENCE</scope>
    <source>
        <strain evidence="1">CGMCC 4.5737</strain>
    </source>
</reference>
<proteinExistence type="predicted"/>
<reference evidence="1" key="2">
    <citation type="submission" date="2020-09" db="EMBL/GenBank/DDBJ databases">
        <authorList>
            <person name="Sun Q."/>
            <person name="Zhou Y."/>
        </authorList>
    </citation>
    <scope>NUCLEOTIDE SEQUENCE</scope>
    <source>
        <strain evidence="1">CGMCC 4.5737</strain>
    </source>
</reference>
<evidence type="ECO:0000313" key="1">
    <source>
        <dbReference type="EMBL" id="GGM56601.1"/>
    </source>
</evidence>
<gene>
    <name evidence="1" type="ORF">GCM10012275_29710</name>
</gene>
<organism evidence="1 2">
    <name type="scientific">Longimycelium tulufanense</name>
    <dbReference type="NCBI Taxonomy" id="907463"/>
    <lineage>
        <taxon>Bacteria</taxon>
        <taxon>Bacillati</taxon>
        <taxon>Actinomycetota</taxon>
        <taxon>Actinomycetes</taxon>
        <taxon>Pseudonocardiales</taxon>
        <taxon>Pseudonocardiaceae</taxon>
        <taxon>Longimycelium</taxon>
    </lineage>
</organism>
<dbReference type="Pfam" id="PF19455">
    <property type="entry name" value="DUF5993"/>
    <property type="match status" value="1"/>
</dbReference>
<protein>
    <submittedName>
        <fullName evidence="1">Uncharacterized protein</fullName>
    </submittedName>
</protein>
<dbReference type="Proteomes" id="UP000637578">
    <property type="component" value="Unassembled WGS sequence"/>
</dbReference>
<keyword evidence="2" id="KW-1185">Reference proteome</keyword>